<dbReference type="Proteomes" id="UP001185863">
    <property type="component" value="Unassembled WGS sequence"/>
</dbReference>
<dbReference type="RefSeq" id="WP_213572783.1">
    <property type="nucleotide sequence ID" value="NZ_JAWLUP010000109.1"/>
</dbReference>
<evidence type="ECO:0000313" key="7">
    <source>
        <dbReference type="EMBL" id="MDV7267844.1"/>
    </source>
</evidence>
<keyword evidence="4 5" id="KW-0472">Membrane</keyword>
<keyword evidence="2 5" id="KW-0812">Transmembrane</keyword>
<proteinExistence type="predicted"/>
<reference evidence="7" key="1">
    <citation type="submission" date="2023-10" db="EMBL/GenBank/DDBJ databases">
        <title>Development of a sustainable strategy for remediation of hydrocarbon-contaminated territories based on the waste exchange concept.</title>
        <authorList>
            <person name="Krivoruchko A."/>
        </authorList>
    </citation>
    <scope>NUCLEOTIDE SEQUENCE</scope>
    <source>
        <strain evidence="7">IEGM 68</strain>
    </source>
</reference>
<evidence type="ECO:0000256" key="1">
    <source>
        <dbReference type="ARBA" id="ARBA00004127"/>
    </source>
</evidence>
<dbReference type="Pfam" id="PF02656">
    <property type="entry name" value="DUF202"/>
    <property type="match status" value="1"/>
</dbReference>
<feature type="transmembrane region" description="Helical" evidence="5">
    <location>
        <begin position="107"/>
        <end position="136"/>
    </location>
</feature>
<sequence length="137" mass="14147">MVSVSVIPHRSEDSKPATCAPLFITLDDGGLQLERTLLAWERTSCALALCAIAGARVCMSLSTAALTAIASMLAALALTLVAILYLRRRNTRPRLAVTDDGCIHLALAPGAAALMLAGLTSVSGVVALFLIAGFVAL</sequence>
<evidence type="ECO:0000256" key="4">
    <source>
        <dbReference type="ARBA" id="ARBA00023136"/>
    </source>
</evidence>
<dbReference type="AlphaFoldDB" id="A0AAE4V486"/>
<evidence type="ECO:0000256" key="2">
    <source>
        <dbReference type="ARBA" id="ARBA00022692"/>
    </source>
</evidence>
<evidence type="ECO:0000259" key="6">
    <source>
        <dbReference type="Pfam" id="PF02656"/>
    </source>
</evidence>
<comment type="subcellular location">
    <subcellularLocation>
        <location evidence="1">Endomembrane system</location>
        <topology evidence="1">Multi-pass membrane protein</topology>
    </subcellularLocation>
</comment>
<keyword evidence="3 5" id="KW-1133">Transmembrane helix</keyword>
<dbReference type="EMBL" id="JAWLUP010000109">
    <property type="protein sequence ID" value="MDV7267844.1"/>
    <property type="molecule type" value="Genomic_DNA"/>
</dbReference>
<comment type="caution">
    <text evidence="7">The sequence shown here is derived from an EMBL/GenBank/DDBJ whole genome shotgun (WGS) entry which is preliminary data.</text>
</comment>
<organism evidence="7 8">
    <name type="scientific">Rhodococcus oxybenzonivorans</name>
    <dbReference type="NCBI Taxonomy" id="1990687"/>
    <lineage>
        <taxon>Bacteria</taxon>
        <taxon>Bacillati</taxon>
        <taxon>Actinomycetota</taxon>
        <taxon>Actinomycetes</taxon>
        <taxon>Mycobacteriales</taxon>
        <taxon>Nocardiaceae</taxon>
        <taxon>Rhodococcus</taxon>
    </lineage>
</organism>
<feature type="transmembrane region" description="Helical" evidence="5">
    <location>
        <begin position="64"/>
        <end position="86"/>
    </location>
</feature>
<name>A0AAE4V486_9NOCA</name>
<protein>
    <submittedName>
        <fullName evidence="7">DUF202 domain-containing protein</fullName>
    </submittedName>
</protein>
<evidence type="ECO:0000256" key="5">
    <source>
        <dbReference type="SAM" id="Phobius"/>
    </source>
</evidence>
<evidence type="ECO:0000313" key="8">
    <source>
        <dbReference type="Proteomes" id="UP001185863"/>
    </source>
</evidence>
<dbReference type="InterPro" id="IPR003807">
    <property type="entry name" value="DUF202"/>
</dbReference>
<gene>
    <name evidence="7" type="ORF">R4315_25310</name>
</gene>
<evidence type="ECO:0000256" key="3">
    <source>
        <dbReference type="ARBA" id="ARBA00022989"/>
    </source>
</evidence>
<dbReference type="GO" id="GO:0012505">
    <property type="term" value="C:endomembrane system"/>
    <property type="evidence" value="ECO:0007669"/>
    <property type="project" value="UniProtKB-SubCell"/>
</dbReference>
<accession>A0AAE4V486</accession>
<feature type="domain" description="DUF202" evidence="6">
    <location>
        <begin position="30"/>
        <end position="87"/>
    </location>
</feature>